<name>A0A2V2VGA3_TRYCR</name>
<gene>
    <name evidence="3" type="ORF">C4B63_25g254</name>
</gene>
<dbReference type="AlphaFoldDB" id="A0A2V2VGA3"/>
<evidence type="ECO:0000313" key="4">
    <source>
        <dbReference type="Proteomes" id="UP000246121"/>
    </source>
</evidence>
<sequence length="966" mass="108113">MPIRDWSASTPQEGLPSAVSSHNGSRDAGPSSALPPSVDKNGNNNCTNQRSGAENSAEASSLRGIFGGMEIVRTRHRKSAGTTAGSRTPRDESLPSAQQVKEYNPLMESSAEASPFFMRFELSPAAVQDEVEAPQVTQMRQRLERFFEAYVPSKLSQVERTIKKFMGREEELFTRLVAIYGPEPRELKVSSLPKGENRIPSGTASEAESAFDFISSAAKKQSHEKRKGAAAEAPSLAGGLPFMHGETEEVPSRQMPREADHTPLDSVSKPKNALGPAASRRIGRPSSSFDFLSTPAFAAAKMAPLHATEEKEEEEAQSAEYRETEAAERPPVYRNVLELDESKKGNKKGNDTTENTGKVPCNMKHRCGGEKSGCCTKTEETDDVSESETIWDRQRREIRELQDEVLLARANLSHVLDEIRTSIEQRRDCMTTISKLENRIEECVAQEAFEEADHLSGDLEQLRIHVKELDKAPVRLLTSLGQQRDATVGMVRSLAKLLQKHRQELIDSKDEEDRRVRKFIEDVTFSLETRKGRVSTAMERAERVKKNAMRERKSLSERKTSLREKTLKQNEGLRELQGQLLNEKMGIDAEIATLEAKLAKLRQASAEKEAELQDVTSNLRRMEAKQESMENDIDSLIKEEEDRMHCAAADLEQLQQESDVLHAETIEFDTKRELLLSELQDGVTRIDSYEQRRTLLETETVSNLQLYTNSVVELLRLRNAGRGVLFTSPSLISSEADACAGAEEEEEEESPVLHINRLEKQLSAINANDETCEALVVSLGVQLTEMRNKIPLLELAKKNAAQAMRFKEAQLKADEIRRLRASIAETAAAAEDAQERIRANALKRSSLQQQMVDERSKVAERVREFLTRYHDTLEAAVTATSASTAPNVLQLPEEDQGHDELAETMQRLMATLQQECSDVLVPEGEEEMAMANEPLEDMPEEIKTEKMDENLDVQEVQDASEGTREK</sequence>
<feature type="compositionally biased region" description="Polar residues" evidence="2">
    <location>
        <begin position="40"/>
        <end position="59"/>
    </location>
</feature>
<accession>A0A2V2VGA3</accession>
<comment type="caution">
    <text evidence="3">The sequence shown here is derived from an EMBL/GenBank/DDBJ whole genome shotgun (WGS) entry which is preliminary data.</text>
</comment>
<dbReference type="VEuPathDB" id="TriTrypDB:TcBrA4_0134370"/>
<dbReference type="VEuPathDB" id="TriTrypDB:BCY84_16784"/>
<evidence type="ECO:0000313" key="3">
    <source>
        <dbReference type="EMBL" id="PWU94656.1"/>
    </source>
</evidence>
<feature type="coiled-coil region" evidence="1">
    <location>
        <begin position="816"/>
        <end position="850"/>
    </location>
</feature>
<feature type="region of interest" description="Disordered" evidence="2">
    <location>
        <begin position="1"/>
        <end position="98"/>
    </location>
</feature>
<dbReference type="EMBL" id="PRFA01000025">
    <property type="protein sequence ID" value="PWU94656.1"/>
    <property type="molecule type" value="Genomic_DNA"/>
</dbReference>
<organism evidence="3 4">
    <name type="scientific">Trypanosoma cruzi</name>
    <dbReference type="NCBI Taxonomy" id="5693"/>
    <lineage>
        <taxon>Eukaryota</taxon>
        <taxon>Discoba</taxon>
        <taxon>Euglenozoa</taxon>
        <taxon>Kinetoplastea</taxon>
        <taxon>Metakinetoplastina</taxon>
        <taxon>Trypanosomatida</taxon>
        <taxon>Trypanosomatidae</taxon>
        <taxon>Trypanosoma</taxon>
        <taxon>Schizotrypanum</taxon>
    </lineage>
</organism>
<feature type="coiled-coil region" evidence="1">
    <location>
        <begin position="538"/>
        <end position="664"/>
    </location>
</feature>
<feature type="coiled-coil region" evidence="1">
    <location>
        <begin position="398"/>
        <end position="453"/>
    </location>
</feature>
<feature type="compositionally biased region" description="Basic and acidic residues" evidence="2">
    <location>
        <begin position="340"/>
        <end position="351"/>
    </location>
</feature>
<feature type="region of interest" description="Disordered" evidence="2">
    <location>
        <begin position="303"/>
        <end position="357"/>
    </location>
</feature>
<proteinExistence type="predicted"/>
<reference evidence="3 4" key="1">
    <citation type="journal article" date="2018" name="Microb. Genom.">
        <title>Expanding an expanded genome: long-read sequencing of Trypanosoma cruzi.</title>
        <authorList>
            <person name="Berna L."/>
            <person name="Rodriguez M."/>
            <person name="Chiribao M.L."/>
            <person name="Parodi-Talice A."/>
            <person name="Pita S."/>
            <person name="Rijo G."/>
            <person name="Alvarez-Valin F."/>
            <person name="Robello C."/>
        </authorList>
    </citation>
    <scope>NUCLEOTIDE SEQUENCE [LARGE SCALE GENOMIC DNA]</scope>
    <source>
        <strain evidence="3 4">Dm28c</strain>
    </source>
</reference>
<protein>
    <submittedName>
        <fullName evidence="3">Uncharacterized protein</fullName>
    </submittedName>
</protein>
<dbReference type="VEuPathDB" id="TriTrypDB:Tc_MARK_7571"/>
<dbReference type="VEuPathDB" id="TriTrypDB:TCSYLVIO_008885"/>
<dbReference type="VEuPathDB" id="TriTrypDB:TcCL_NonESM03096"/>
<evidence type="ECO:0000256" key="2">
    <source>
        <dbReference type="SAM" id="MobiDB-lite"/>
    </source>
</evidence>
<keyword evidence="1" id="KW-0175">Coiled coil</keyword>
<dbReference type="VEuPathDB" id="TriTrypDB:TcG_03345"/>
<feature type="compositionally biased region" description="Basic and acidic residues" evidence="2">
    <location>
        <begin position="245"/>
        <end position="263"/>
    </location>
</feature>
<dbReference type="VEuPathDB" id="TriTrypDB:TcCLB.507047.100"/>
<dbReference type="VEuPathDB" id="TriTrypDB:TcCLB.509179.160"/>
<feature type="region of interest" description="Disordered" evidence="2">
    <location>
        <begin position="222"/>
        <end position="287"/>
    </location>
</feature>
<dbReference type="Proteomes" id="UP000246121">
    <property type="component" value="Unassembled WGS sequence"/>
</dbReference>
<dbReference type="VEuPathDB" id="TriTrypDB:C3747_24g163"/>
<dbReference type="VEuPathDB" id="TriTrypDB:ECC02_001516"/>
<feature type="region of interest" description="Disordered" evidence="2">
    <location>
        <begin position="934"/>
        <end position="966"/>
    </location>
</feature>
<evidence type="ECO:0000256" key="1">
    <source>
        <dbReference type="SAM" id="Coils"/>
    </source>
</evidence>
<dbReference type="VEuPathDB" id="TriTrypDB:TcYC6_0049240"/>
<dbReference type="VEuPathDB" id="TriTrypDB:TCDM_05174"/>
<feature type="compositionally biased region" description="Polar residues" evidence="2">
    <location>
        <begin position="7"/>
        <end position="23"/>
    </location>
</feature>
<feature type="compositionally biased region" description="Basic and acidic residues" evidence="2">
    <location>
        <begin position="940"/>
        <end position="949"/>
    </location>
</feature>
<dbReference type="VEuPathDB" id="TriTrypDB:C4B63_25g254"/>